<protein>
    <submittedName>
        <fullName evidence="2">Uncharacterized protein</fullName>
    </submittedName>
</protein>
<name>A0AAN6YW48_9PEZI</name>
<gene>
    <name evidence="2" type="ORF">N656DRAFT_410031</name>
</gene>
<feature type="region of interest" description="Disordered" evidence="1">
    <location>
        <begin position="65"/>
        <end position="85"/>
    </location>
</feature>
<evidence type="ECO:0000256" key="1">
    <source>
        <dbReference type="SAM" id="MobiDB-lite"/>
    </source>
</evidence>
<dbReference type="Proteomes" id="UP001302812">
    <property type="component" value="Unassembled WGS sequence"/>
</dbReference>
<keyword evidence="3" id="KW-1185">Reference proteome</keyword>
<dbReference type="AlphaFoldDB" id="A0AAN6YW48"/>
<dbReference type="EMBL" id="MU853334">
    <property type="protein sequence ID" value="KAK4115957.1"/>
    <property type="molecule type" value="Genomic_DNA"/>
</dbReference>
<reference evidence="2" key="1">
    <citation type="journal article" date="2023" name="Mol. Phylogenet. Evol.">
        <title>Genome-scale phylogeny and comparative genomics of the fungal order Sordariales.</title>
        <authorList>
            <person name="Hensen N."/>
            <person name="Bonometti L."/>
            <person name="Westerberg I."/>
            <person name="Brannstrom I.O."/>
            <person name="Guillou S."/>
            <person name="Cros-Aarteil S."/>
            <person name="Calhoun S."/>
            <person name="Haridas S."/>
            <person name="Kuo A."/>
            <person name="Mondo S."/>
            <person name="Pangilinan J."/>
            <person name="Riley R."/>
            <person name="LaButti K."/>
            <person name="Andreopoulos B."/>
            <person name="Lipzen A."/>
            <person name="Chen C."/>
            <person name="Yan M."/>
            <person name="Daum C."/>
            <person name="Ng V."/>
            <person name="Clum A."/>
            <person name="Steindorff A."/>
            <person name="Ohm R.A."/>
            <person name="Martin F."/>
            <person name="Silar P."/>
            <person name="Natvig D.O."/>
            <person name="Lalanne C."/>
            <person name="Gautier V."/>
            <person name="Ament-Velasquez S.L."/>
            <person name="Kruys A."/>
            <person name="Hutchinson M.I."/>
            <person name="Powell A.J."/>
            <person name="Barry K."/>
            <person name="Miller A.N."/>
            <person name="Grigoriev I.V."/>
            <person name="Debuchy R."/>
            <person name="Gladieux P."/>
            <person name="Hiltunen Thoren M."/>
            <person name="Johannesson H."/>
        </authorList>
    </citation>
    <scope>NUCLEOTIDE SEQUENCE</scope>
    <source>
        <strain evidence="2">CBS 508.74</strain>
    </source>
</reference>
<evidence type="ECO:0000313" key="2">
    <source>
        <dbReference type="EMBL" id="KAK4115957.1"/>
    </source>
</evidence>
<evidence type="ECO:0000313" key="3">
    <source>
        <dbReference type="Proteomes" id="UP001302812"/>
    </source>
</evidence>
<proteinExistence type="predicted"/>
<dbReference type="GeneID" id="89933689"/>
<dbReference type="RefSeq" id="XP_064673527.1">
    <property type="nucleotide sequence ID" value="XM_064809565.1"/>
</dbReference>
<feature type="compositionally biased region" description="Low complexity" evidence="1">
    <location>
        <begin position="76"/>
        <end position="85"/>
    </location>
</feature>
<organism evidence="2 3">
    <name type="scientific">Canariomyces notabilis</name>
    <dbReference type="NCBI Taxonomy" id="2074819"/>
    <lineage>
        <taxon>Eukaryota</taxon>
        <taxon>Fungi</taxon>
        <taxon>Dikarya</taxon>
        <taxon>Ascomycota</taxon>
        <taxon>Pezizomycotina</taxon>
        <taxon>Sordariomycetes</taxon>
        <taxon>Sordariomycetidae</taxon>
        <taxon>Sordariales</taxon>
        <taxon>Chaetomiaceae</taxon>
        <taxon>Canariomyces</taxon>
    </lineage>
</organism>
<reference evidence="2" key="2">
    <citation type="submission" date="2023-05" db="EMBL/GenBank/DDBJ databases">
        <authorList>
            <consortium name="Lawrence Berkeley National Laboratory"/>
            <person name="Steindorff A."/>
            <person name="Hensen N."/>
            <person name="Bonometti L."/>
            <person name="Westerberg I."/>
            <person name="Brannstrom I.O."/>
            <person name="Guillou S."/>
            <person name="Cros-Aarteil S."/>
            <person name="Calhoun S."/>
            <person name="Haridas S."/>
            <person name="Kuo A."/>
            <person name="Mondo S."/>
            <person name="Pangilinan J."/>
            <person name="Riley R."/>
            <person name="Labutti K."/>
            <person name="Andreopoulos B."/>
            <person name="Lipzen A."/>
            <person name="Chen C."/>
            <person name="Yanf M."/>
            <person name="Daum C."/>
            <person name="Ng V."/>
            <person name="Clum A."/>
            <person name="Ohm R."/>
            <person name="Martin F."/>
            <person name="Silar P."/>
            <person name="Natvig D."/>
            <person name="Lalanne C."/>
            <person name="Gautier V."/>
            <person name="Ament-Velasquez S.L."/>
            <person name="Kruys A."/>
            <person name="Hutchinson M.I."/>
            <person name="Powell A.J."/>
            <person name="Barry K."/>
            <person name="Miller A.N."/>
            <person name="Grigoriev I.V."/>
            <person name="Debuchy R."/>
            <person name="Gladieux P."/>
            <person name="Thoren M.H."/>
            <person name="Johannesson H."/>
        </authorList>
    </citation>
    <scope>NUCLEOTIDE SEQUENCE</scope>
    <source>
        <strain evidence="2">CBS 508.74</strain>
    </source>
</reference>
<accession>A0AAN6YW48</accession>
<sequence>MQDTRTLISPPIVTYHPGGTWPLYHDHDHAATAGAGVEAVEGPWPRLSAWLRQVQMRHRNSHLSATANTNSYRLPSASTHASSSHTSEISSSLSWMAPAVRKNHTGSGISQPIVATPLGYPGLGAVQTRQQQGEQQQGQGIGVAVSTKEHGVTSPNEGFDGSSLVSLPTPPPAVRISGFGAWSPDGGFQASVASTSRGSFG</sequence>
<comment type="caution">
    <text evidence="2">The sequence shown here is derived from an EMBL/GenBank/DDBJ whole genome shotgun (WGS) entry which is preliminary data.</text>
</comment>